<dbReference type="EMBL" id="JABBNT010000007">
    <property type="protein sequence ID" value="NMM46614.1"/>
    <property type="molecule type" value="Genomic_DNA"/>
</dbReference>
<dbReference type="InterPro" id="IPR010852">
    <property type="entry name" value="ABATE"/>
</dbReference>
<evidence type="ECO:0000259" key="1">
    <source>
        <dbReference type="Pfam" id="PF11706"/>
    </source>
</evidence>
<dbReference type="AlphaFoldDB" id="A0A7Y0HIJ4"/>
<keyword evidence="3" id="KW-1185">Reference proteome</keyword>
<proteinExistence type="predicted"/>
<reference evidence="2 3" key="1">
    <citation type="submission" date="2020-04" db="EMBL/GenBank/DDBJ databases">
        <title>Rhodospirillaceae bacterium KN72 isolated from deep sea.</title>
        <authorList>
            <person name="Zhang D.-C."/>
        </authorList>
    </citation>
    <scope>NUCLEOTIDE SEQUENCE [LARGE SCALE GENOMIC DNA]</scope>
    <source>
        <strain evidence="2 3">KN72</strain>
    </source>
</reference>
<name>A0A7Y0HIJ4_9PROT</name>
<dbReference type="PANTHER" id="PTHR35525">
    <property type="entry name" value="BLL6575 PROTEIN"/>
    <property type="match status" value="1"/>
</dbReference>
<dbReference type="Proteomes" id="UP000539372">
    <property type="component" value="Unassembled WGS sequence"/>
</dbReference>
<dbReference type="InterPro" id="IPR021005">
    <property type="entry name" value="Znf_CGNR"/>
</dbReference>
<organism evidence="2 3">
    <name type="scientific">Pacificispira spongiicola</name>
    <dbReference type="NCBI Taxonomy" id="2729598"/>
    <lineage>
        <taxon>Bacteria</taxon>
        <taxon>Pseudomonadati</taxon>
        <taxon>Pseudomonadota</taxon>
        <taxon>Alphaproteobacteria</taxon>
        <taxon>Rhodospirillales</taxon>
        <taxon>Rhodospirillaceae</taxon>
        <taxon>Pacificispira</taxon>
    </lineage>
</organism>
<dbReference type="SUPFAM" id="SSF160904">
    <property type="entry name" value="Jann2411-like"/>
    <property type="match status" value="1"/>
</dbReference>
<comment type="caution">
    <text evidence="2">The sequence shown here is derived from an EMBL/GenBank/DDBJ whole genome shotgun (WGS) entry which is preliminary data.</text>
</comment>
<protein>
    <submittedName>
        <fullName evidence="2">CGNR zinc finger domain-containing protein</fullName>
    </submittedName>
</protein>
<dbReference type="Pfam" id="PF07336">
    <property type="entry name" value="ABATE"/>
    <property type="match status" value="1"/>
</dbReference>
<dbReference type="RefSeq" id="WP_169627011.1">
    <property type="nucleotide sequence ID" value="NZ_JABBNT010000007.1"/>
</dbReference>
<dbReference type="InterPro" id="IPR023286">
    <property type="entry name" value="ABATE_dom_sf"/>
</dbReference>
<accession>A0A7Y0HIJ4</accession>
<dbReference type="Pfam" id="PF11706">
    <property type="entry name" value="zf-CGNR"/>
    <property type="match status" value="1"/>
</dbReference>
<gene>
    <name evidence="2" type="ORF">HH303_19135</name>
</gene>
<dbReference type="Gene3D" id="1.10.3300.10">
    <property type="entry name" value="Jann2411-like domain"/>
    <property type="match status" value="1"/>
</dbReference>
<evidence type="ECO:0000313" key="2">
    <source>
        <dbReference type="EMBL" id="NMM46614.1"/>
    </source>
</evidence>
<feature type="domain" description="Zinc finger CGNR" evidence="1">
    <location>
        <begin position="135"/>
        <end position="177"/>
    </location>
</feature>
<dbReference type="PANTHER" id="PTHR35525:SF3">
    <property type="entry name" value="BLL6575 PROTEIN"/>
    <property type="match status" value="1"/>
</dbReference>
<evidence type="ECO:0000313" key="3">
    <source>
        <dbReference type="Proteomes" id="UP000539372"/>
    </source>
</evidence>
<sequence>MTQSSSNGLAEALLKTYEVALAEPEHLNDPGDLDAFADRHGLTTRPADENQLASTKRFRDSLRRLFDASTPDPVRLSALNQMLDGISVGVELIPVSEERFCLTLKATSDDTAFTVIRDACLIDVVNAAERYGLNRLKSCLAEPCRDAFVDMSKNGSRRFCSTRCANRWHVSQHRARRQNN</sequence>